<evidence type="ECO:0000256" key="1">
    <source>
        <dbReference type="SAM" id="MobiDB-lite"/>
    </source>
</evidence>
<feature type="region of interest" description="Disordered" evidence="1">
    <location>
        <begin position="71"/>
        <end position="99"/>
    </location>
</feature>
<evidence type="ECO:0000313" key="2">
    <source>
        <dbReference type="EMBL" id="KAJ0970064.1"/>
    </source>
</evidence>
<evidence type="ECO:0008006" key="4">
    <source>
        <dbReference type="Google" id="ProtNLM"/>
    </source>
</evidence>
<protein>
    <recommendedName>
        <fullName evidence="4">LisH domain-containing protein</fullName>
    </recommendedName>
</protein>
<dbReference type="AlphaFoldDB" id="A0A9D5CBQ1"/>
<gene>
    <name evidence="2" type="ORF">J5N97_022941</name>
</gene>
<keyword evidence="3" id="KW-1185">Reference proteome</keyword>
<dbReference type="Pfam" id="PF08513">
    <property type="entry name" value="LisH"/>
    <property type="match status" value="1"/>
</dbReference>
<name>A0A9D5CBQ1_9LILI</name>
<proteinExistence type="predicted"/>
<dbReference type="InterPro" id="IPR006594">
    <property type="entry name" value="LisH"/>
</dbReference>
<reference evidence="2" key="2">
    <citation type="journal article" date="2022" name="Hortic Res">
        <title>The genome of Dioscorea zingiberensis sheds light on the biosynthesis, origin and evolution of the medicinally important diosgenin saponins.</title>
        <authorList>
            <person name="Li Y."/>
            <person name="Tan C."/>
            <person name="Li Z."/>
            <person name="Guo J."/>
            <person name="Li S."/>
            <person name="Chen X."/>
            <person name="Wang C."/>
            <person name="Dai X."/>
            <person name="Yang H."/>
            <person name="Song W."/>
            <person name="Hou L."/>
            <person name="Xu J."/>
            <person name="Tong Z."/>
            <person name="Xu A."/>
            <person name="Yuan X."/>
            <person name="Wang W."/>
            <person name="Yang Q."/>
            <person name="Chen L."/>
            <person name="Sun Z."/>
            <person name="Wang K."/>
            <person name="Pan B."/>
            <person name="Chen J."/>
            <person name="Bao Y."/>
            <person name="Liu F."/>
            <person name="Qi X."/>
            <person name="Gang D.R."/>
            <person name="Wen J."/>
            <person name="Li J."/>
        </authorList>
    </citation>
    <scope>NUCLEOTIDE SEQUENCE</scope>
    <source>
        <strain evidence="2">Dzin_1.0</strain>
    </source>
</reference>
<reference evidence="2" key="1">
    <citation type="submission" date="2021-03" db="EMBL/GenBank/DDBJ databases">
        <authorList>
            <person name="Li Z."/>
            <person name="Yang C."/>
        </authorList>
    </citation>
    <scope>NUCLEOTIDE SEQUENCE</scope>
    <source>
        <strain evidence="2">Dzin_1.0</strain>
        <tissue evidence="2">Leaf</tissue>
    </source>
</reference>
<dbReference type="PROSITE" id="PS50896">
    <property type="entry name" value="LISH"/>
    <property type="match status" value="1"/>
</dbReference>
<sequence length="99" mass="11091">MKARLNHYIYDYMIKKNLHAFAEAFKNEVDISLGSVGNVLHRDDLIDLNDVFLEDNIKQALFPGEKGDITKPSSMVLKQGPTEEEDAPKGDGDEITRVG</sequence>
<dbReference type="EMBL" id="JAGGNH010000006">
    <property type="protein sequence ID" value="KAJ0970064.1"/>
    <property type="molecule type" value="Genomic_DNA"/>
</dbReference>
<organism evidence="2 3">
    <name type="scientific">Dioscorea zingiberensis</name>
    <dbReference type="NCBI Taxonomy" id="325984"/>
    <lineage>
        <taxon>Eukaryota</taxon>
        <taxon>Viridiplantae</taxon>
        <taxon>Streptophyta</taxon>
        <taxon>Embryophyta</taxon>
        <taxon>Tracheophyta</taxon>
        <taxon>Spermatophyta</taxon>
        <taxon>Magnoliopsida</taxon>
        <taxon>Liliopsida</taxon>
        <taxon>Dioscoreales</taxon>
        <taxon>Dioscoreaceae</taxon>
        <taxon>Dioscorea</taxon>
    </lineage>
</organism>
<evidence type="ECO:0000313" key="3">
    <source>
        <dbReference type="Proteomes" id="UP001085076"/>
    </source>
</evidence>
<accession>A0A9D5CBQ1</accession>
<dbReference type="Proteomes" id="UP001085076">
    <property type="component" value="Miscellaneous, Linkage group lg06"/>
</dbReference>
<feature type="compositionally biased region" description="Basic and acidic residues" evidence="1">
    <location>
        <begin position="87"/>
        <end position="99"/>
    </location>
</feature>
<comment type="caution">
    <text evidence="2">The sequence shown here is derived from an EMBL/GenBank/DDBJ whole genome shotgun (WGS) entry which is preliminary data.</text>
</comment>